<dbReference type="Proteomes" id="UP000279384">
    <property type="component" value="Unassembled WGS sequence"/>
</dbReference>
<dbReference type="PIRSF" id="PIRSF028188">
    <property type="entry name" value="Amdntrnsf_FN0238"/>
    <property type="match status" value="1"/>
</dbReference>
<organism evidence="1 2">
    <name type="scientific">Vogesella indigofera</name>
    <name type="common">Pseudomonas indigofera</name>
    <dbReference type="NCBI Taxonomy" id="45465"/>
    <lineage>
        <taxon>Bacteria</taxon>
        <taxon>Pseudomonadati</taxon>
        <taxon>Pseudomonadota</taxon>
        <taxon>Betaproteobacteria</taxon>
        <taxon>Neisseriales</taxon>
        <taxon>Chromobacteriaceae</taxon>
        <taxon>Vogesella</taxon>
    </lineage>
</organism>
<dbReference type="Gene3D" id="3.75.10.10">
    <property type="entry name" value="L-arginine/glycine Amidinotransferase, Chain A"/>
    <property type="match status" value="1"/>
</dbReference>
<proteinExistence type="predicted"/>
<dbReference type="NCBIfam" id="NF046062">
    <property type="entry name" value="citrull_CtlX"/>
    <property type="match status" value="1"/>
</dbReference>
<reference evidence="1 2" key="1">
    <citation type="submission" date="2018-10" db="EMBL/GenBank/DDBJ databases">
        <title>Genomic Encyclopedia of Type Strains, Phase IV (KMG-IV): sequencing the most valuable type-strain genomes for metagenomic binning, comparative biology and taxonomic classification.</title>
        <authorList>
            <person name="Goeker M."/>
        </authorList>
    </citation>
    <scope>NUCLEOTIDE SEQUENCE [LARGE SCALE GENOMIC DNA]</scope>
    <source>
        <strain evidence="1 2">DSM 3303</strain>
    </source>
</reference>
<dbReference type="EMBL" id="RBID01000013">
    <property type="protein sequence ID" value="RKQ60176.1"/>
    <property type="molecule type" value="Genomic_DNA"/>
</dbReference>
<sequence length="306" mass="33780">MTQTTRNIVMIRPANFFSNPETRASNRFQKPGQDDAAAQDSARAEFDGYVAALRAAGVNVLVIDDEPEGNTPDAIFPNNWISMHPDGRVFLYPMEAPNRRRERRDSVIARIRAEFAIGELADLSAFEDEGKFLEGTGSMVFDHDHRLAYVCRSSRSHPEVLTALLMQLDYQALLFDAVDRGGAAIYHTNVMMAVGRTLAVVCLEAIQPASARQQVREQLQRHGKQIIDIDYTQMENFCGNVIELADAAGKAVFAMSSRAWQAFTPQQQATLAANGTVAHAPLDTIENLGGGGARCMVAENFLPRHR</sequence>
<evidence type="ECO:0008006" key="3">
    <source>
        <dbReference type="Google" id="ProtNLM"/>
    </source>
</evidence>
<accession>A0A495BKA0</accession>
<dbReference type="Pfam" id="PF19420">
    <property type="entry name" value="DDAH_eukar"/>
    <property type="match status" value="1"/>
</dbReference>
<evidence type="ECO:0000313" key="2">
    <source>
        <dbReference type="Proteomes" id="UP000279384"/>
    </source>
</evidence>
<dbReference type="RefSeq" id="WP_120810394.1">
    <property type="nucleotide sequence ID" value="NZ_RBID01000013.1"/>
</dbReference>
<comment type="caution">
    <text evidence="1">The sequence shown here is derived from an EMBL/GenBank/DDBJ whole genome shotgun (WGS) entry which is preliminary data.</text>
</comment>
<evidence type="ECO:0000313" key="1">
    <source>
        <dbReference type="EMBL" id="RKQ60176.1"/>
    </source>
</evidence>
<name>A0A495BKA0_VOGIN</name>
<dbReference type="AlphaFoldDB" id="A0A495BKA0"/>
<gene>
    <name evidence="1" type="ORF">C8E02_1520</name>
</gene>
<dbReference type="SUPFAM" id="SSF55909">
    <property type="entry name" value="Pentein"/>
    <property type="match status" value="1"/>
</dbReference>
<dbReference type="PANTHER" id="PTHR43224">
    <property type="entry name" value="AMIDINOTRANSFERASE"/>
    <property type="match status" value="1"/>
</dbReference>
<protein>
    <recommendedName>
        <fullName evidence="3">Amidinotransferase</fullName>
    </recommendedName>
</protein>
<dbReference type="PANTHER" id="PTHR43224:SF1">
    <property type="entry name" value="AMIDINOTRANSFERASE"/>
    <property type="match status" value="1"/>
</dbReference>
<dbReference type="InterPro" id="IPR014541">
    <property type="entry name" value="Amdntrnsf_FN0238"/>
</dbReference>